<evidence type="ECO:0000313" key="3">
    <source>
        <dbReference type="EMBL" id="JAH94233.1"/>
    </source>
</evidence>
<protein>
    <submittedName>
        <fullName evidence="3">Uncharacterized protein</fullName>
    </submittedName>
</protein>
<organism evidence="3">
    <name type="scientific">Anguilla anguilla</name>
    <name type="common">European freshwater eel</name>
    <name type="synonym">Muraena anguilla</name>
    <dbReference type="NCBI Taxonomy" id="7936"/>
    <lineage>
        <taxon>Eukaryota</taxon>
        <taxon>Metazoa</taxon>
        <taxon>Chordata</taxon>
        <taxon>Craniata</taxon>
        <taxon>Vertebrata</taxon>
        <taxon>Euteleostomi</taxon>
        <taxon>Actinopterygii</taxon>
        <taxon>Neopterygii</taxon>
        <taxon>Teleostei</taxon>
        <taxon>Anguilliformes</taxon>
        <taxon>Anguillidae</taxon>
        <taxon>Anguilla</taxon>
    </lineage>
</organism>
<evidence type="ECO:0000256" key="2">
    <source>
        <dbReference type="SAM" id="Phobius"/>
    </source>
</evidence>
<name>A0A0E9WXU5_ANGAN</name>
<evidence type="ECO:0000256" key="1">
    <source>
        <dbReference type="SAM" id="MobiDB-lite"/>
    </source>
</evidence>
<keyword evidence="2" id="KW-1133">Transmembrane helix</keyword>
<keyword evidence="2" id="KW-0812">Transmembrane</keyword>
<keyword evidence="2" id="KW-0472">Membrane</keyword>
<feature type="region of interest" description="Disordered" evidence="1">
    <location>
        <begin position="1"/>
        <end position="21"/>
    </location>
</feature>
<reference evidence="3" key="1">
    <citation type="submission" date="2014-11" db="EMBL/GenBank/DDBJ databases">
        <authorList>
            <person name="Amaro Gonzalez C."/>
        </authorList>
    </citation>
    <scope>NUCLEOTIDE SEQUENCE</scope>
</reference>
<reference evidence="3" key="2">
    <citation type="journal article" date="2015" name="Fish Shellfish Immunol.">
        <title>Early steps in the European eel (Anguilla anguilla)-Vibrio vulnificus interaction in the gills: Role of the RtxA13 toxin.</title>
        <authorList>
            <person name="Callol A."/>
            <person name="Pajuelo D."/>
            <person name="Ebbesson L."/>
            <person name="Teles M."/>
            <person name="MacKenzie S."/>
            <person name="Amaro C."/>
        </authorList>
    </citation>
    <scope>NUCLEOTIDE SEQUENCE</scope>
</reference>
<accession>A0A0E9WXU5</accession>
<dbReference type="EMBL" id="GBXM01014344">
    <property type="protein sequence ID" value="JAH94233.1"/>
    <property type="molecule type" value="Transcribed_RNA"/>
</dbReference>
<sequence length="79" mass="9186">MFLKPEMSQVKPQQGKRENDKNRVRKVVCVCVCVCVSAHVCGYIHLIFRPAQSVLPMHISTWEDGKPVPMLRFLYFYCV</sequence>
<dbReference type="AlphaFoldDB" id="A0A0E9WXU5"/>
<proteinExistence type="predicted"/>
<feature type="transmembrane region" description="Helical" evidence="2">
    <location>
        <begin position="27"/>
        <end position="48"/>
    </location>
</feature>